<keyword evidence="2" id="KW-1185">Reference proteome</keyword>
<name>A0A2R7Z3L6_9ACTN</name>
<dbReference type="AlphaFoldDB" id="A0A2R7Z3L6"/>
<evidence type="ECO:0000313" key="2">
    <source>
        <dbReference type="Proteomes" id="UP000244867"/>
    </source>
</evidence>
<organism evidence="1 2">
    <name type="scientific">Nocardioides currus</name>
    <dbReference type="NCBI Taxonomy" id="2133958"/>
    <lineage>
        <taxon>Bacteria</taxon>
        <taxon>Bacillati</taxon>
        <taxon>Actinomycetota</taxon>
        <taxon>Actinomycetes</taxon>
        <taxon>Propionibacteriales</taxon>
        <taxon>Nocardioidaceae</taxon>
        <taxon>Nocardioides</taxon>
    </lineage>
</organism>
<evidence type="ECO:0008006" key="3">
    <source>
        <dbReference type="Google" id="ProtNLM"/>
    </source>
</evidence>
<gene>
    <name evidence="1" type="ORF">C7S10_04135</name>
</gene>
<dbReference type="Proteomes" id="UP000244867">
    <property type="component" value="Unassembled WGS sequence"/>
</dbReference>
<reference evidence="1 2" key="1">
    <citation type="submission" date="2018-03" db="EMBL/GenBank/DDBJ databases">
        <authorList>
            <person name="Keele B.F."/>
        </authorList>
    </citation>
    <scope>NUCLEOTIDE SEQUENCE [LARGE SCALE GENOMIC DNA]</scope>
    <source>
        <strain evidence="1 2">IB-3</strain>
    </source>
</reference>
<comment type="caution">
    <text evidence="1">The sequence shown here is derived from an EMBL/GenBank/DDBJ whole genome shotgun (WGS) entry which is preliminary data.</text>
</comment>
<sequence>MVTIDLTTPQPPAANFLDGLPRRLALTLPELRHAARLAGDAPLPFDLAETVSGGGGLEGRLGQSRGTSEDNAYAEALASLHDAGDSLRRRGLITDDGIDPGLTGAIGLLATPTLALDLDVAAPGTQVKAWHRQAGNAVATLATCDGLVFELAWFAADLWPGEISRAADIPDDVRLGESAVPAEIDLPFHLVDAVGEGLRSGRSDLVPVLMSQHGSGVVDGEGEPLEATAAAAAVAAIHTEGRGRLRVLAARVADDETTEVGLVSWVLLADGWHSLTPHQAEDDARLRVRRTLPDDLAAELAPVLAQVIA</sequence>
<dbReference type="EMBL" id="PYXZ01000001">
    <property type="protein sequence ID" value="PUA82899.1"/>
    <property type="molecule type" value="Genomic_DNA"/>
</dbReference>
<proteinExistence type="predicted"/>
<protein>
    <recommendedName>
        <fullName evidence="3">ESX secretion-associated protein EspG</fullName>
    </recommendedName>
</protein>
<evidence type="ECO:0000313" key="1">
    <source>
        <dbReference type="EMBL" id="PUA82899.1"/>
    </source>
</evidence>
<accession>A0A2R7Z3L6</accession>